<dbReference type="Proteomes" id="UP001597073">
    <property type="component" value="Unassembled WGS sequence"/>
</dbReference>
<dbReference type="EMBL" id="JBHTIA010000003">
    <property type="protein sequence ID" value="MFD0763778.1"/>
    <property type="molecule type" value="Genomic_DNA"/>
</dbReference>
<gene>
    <name evidence="2" type="ORF">ACFQZI_02860</name>
</gene>
<evidence type="ECO:0000259" key="1">
    <source>
        <dbReference type="Pfam" id="PF01370"/>
    </source>
</evidence>
<evidence type="ECO:0000313" key="2">
    <source>
        <dbReference type="EMBL" id="MFD0763778.1"/>
    </source>
</evidence>
<name>A0ABW2ZAE4_9SPHI</name>
<reference evidence="3" key="1">
    <citation type="journal article" date="2019" name="Int. J. Syst. Evol. Microbiol.">
        <title>The Global Catalogue of Microorganisms (GCM) 10K type strain sequencing project: providing services to taxonomists for standard genome sequencing and annotation.</title>
        <authorList>
            <consortium name="The Broad Institute Genomics Platform"/>
            <consortium name="The Broad Institute Genome Sequencing Center for Infectious Disease"/>
            <person name="Wu L."/>
            <person name="Ma J."/>
        </authorList>
    </citation>
    <scope>NUCLEOTIDE SEQUENCE [LARGE SCALE GENOMIC DNA]</scope>
    <source>
        <strain evidence="3">CCUG 60742</strain>
    </source>
</reference>
<dbReference type="PANTHER" id="PTHR48079:SF9">
    <property type="entry name" value="PUTATIVE-RELATED"/>
    <property type="match status" value="1"/>
</dbReference>
<dbReference type="PANTHER" id="PTHR48079">
    <property type="entry name" value="PROTEIN YEEZ"/>
    <property type="match status" value="1"/>
</dbReference>
<dbReference type="InterPro" id="IPR001509">
    <property type="entry name" value="Epimerase_deHydtase"/>
</dbReference>
<feature type="domain" description="NAD-dependent epimerase/dehydratase" evidence="1">
    <location>
        <begin position="3"/>
        <end position="216"/>
    </location>
</feature>
<evidence type="ECO:0000313" key="3">
    <source>
        <dbReference type="Proteomes" id="UP001597073"/>
    </source>
</evidence>
<dbReference type="InterPro" id="IPR036291">
    <property type="entry name" value="NAD(P)-bd_dom_sf"/>
</dbReference>
<comment type="caution">
    <text evidence="2">The sequence shown here is derived from an EMBL/GenBank/DDBJ whole genome shotgun (WGS) entry which is preliminary data.</text>
</comment>
<organism evidence="2 3">
    <name type="scientific">Mucilaginibacter lutimaris</name>
    <dbReference type="NCBI Taxonomy" id="931629"/>
    <lineage>
        <taxon>Bacteria</taxon>
        <taxon>Pseudomonadati</taxon>
        <taxon>Bacteroidota</taxon>
        <taxon>Sphingobacteriia</taxon>
        <taxon>Sphingobacteriales</taxon>
        <taxon>Sphingobacteriaceae</taxon>
        <taxon>Mucilaginibacter</taxon>
    </lineage>
</organism>
<dbReference type="CDD" id="cd05262">
    <property type="entry name" value="SDR_a7"/>
    <property type="match status" value="1"/>
</dbReference>
<dbReference type="Gene3D" id="3.40.50.720">
    <property type="entry name" value="NAD(P)-binding Rossmann-like Domain"/>
    <property type="match status" value="1"/>
</dbReference>
<sequence length="299" mass="32021">MRVFVTGATGFVGSAVVKDLIEAGHQVLGLTRSEEGAKQLTETGAEVHNGTLQDLESLKRGAAACDGVIHTAFIHDFSKFKESCEWDRQVVAALAEALTGTNKPLIVTSGTGLATSAPGQLAVETNVVNSTTTHHPRAASEEAVADAKAKGVNASIMRLPPSVHDKGDHGFVPILINIAREKGVSAYINDGNNRWPAVHRLDAARLYRLAVEKGEATTYHAVGDTGVPTRQIAETIGRHLDLPVKSISPEEAADHFGWFAGFFGWDVPASGESTTERLGYRPNHIGLIEDLELGHYFEK</sequence>
<dbReference type="SUPFAM" id="SSF51735">
    <property type="entry name" value="NAD(P)-binding Rossmann-fold domains"/>
    <property type="match status" value="1"/>
</dbReference>
<dbReference type="RefSeq" id="WP_377138153.1">
    <property type="nucleotide sequence ID" value="NZ_JBHTIA010000003.1"/>
</dbReference>
<accession>A0ABW2ZAE4</accession>
<dbReference type="Pfam" id="PF01370">
    <property type="entry name" value="Epimerase"/>
    <property type="match status" value="1"/>
</dbReference>
<protein>
    <submittedName>
        <fullName evidence="2">SDR family oxidoreductase</fullName>
    </submittedName>
</protein>
<proteinExistence type="predicted"/>
<dbReference type="InterPro" id="IPR051783">
    <property type="entry name" value="NAD(P)-dependent_oxidoreduct"/>
</dbReference>
<keyword evidence="3" id="KW-1185">Reference proteome</keyword>